<keyword evidence="2" id="KW-1185">Reference proteome</keyword>
<proteinExistence type="predicted"/>
<accession>A0A0J1FQW1</accession>
<name>A0A0J1FQW1_9BURK</name>
<reference evidence="1 2" key="1">
    <citation type="journal article" date="2015" name="Genome Announc.">
        <title>Draft Genome Sequence of Burkholderia sp. Strain PML1(12), an Ectomycorrhizosphere-Inhabiting Bacterium with Effective Mineral-Weathering Ability.</title>
        <authorList>
            <person name="Uroz S."/>
            <person name="Oger P."/>
        </authorList>
    </citation>
    <scope>NUCLEOTIDE SEQUENCE [LARGE SCALE GENOMIC DNA]</scope>
    <source>
        <strain evidence="2">PML1(12)</strain>
    </source>
</reference>
<gene>
    <name evidence="1" type="ORF">EOS_32210</name>
</gene>
<dbReference type="RefSeq" id="WP_047896254.1">
    <property type="nucleotide sequence ID" value="NZ_AEJF01000188.1"/>
</dbReference>
<dbReference type="PATRIC" id="fig|908627.4.peg.7187"/>
<dbReference type="OrthoDB" id="8967028at2"/>
<evidence type="ECO:0000313" key="1">
    <source>
        <dbReference type="EMBL" id="KLU22123.1"/>
    </source>
</evidence>
<dbReference type="EMBL" id="AEJF01000188">
    <property type="protein sequence ID" value="KLU22123.1"/>
    <property type="molecule type" value="Genomic_DNA"/>
</dbReference>
<sequence length="86" mass="9885">MATTFTSFKAQLNMLLRDQPRGVTADLTDFAVAYWDGRQVVGAYLRDAGHVDEVFDMDENAFEQWHDEFVAWLADPRFTTRPDLLA</sequence>
<protein>
    <submittedName>
        <fullName evidence="1">Uncharacterized protein</fullName>
    </submittedName>
</protein>
<comment type="caution">
    <text evidence="1">The sequence shown here is derived from an EMBL/GenBank/DDBJ whole genome shotgun (WGS) entry which is preliminary data.</text>
</comment>
<evidence type="ECO:0000313" key="2">
    <source>
        <dbReference type="Proteomes" id="UP000035963"/>
    </source>
</evidence>
<dbReference type="Proteomes" id="UP000035963">
    <property type="component" value="Unassembled WGS sequence"/>
</dbReference>
<dbReference type="AlphaFoldDB" id="A0A0J1FQW1"/>
<organism evidence="1 2">
    <name type="scientific">Caballeronia mineralivorans PML1(12)</name>
    <dbReference type="NCBI Taxonomy" id="908627"/>
    <lineage>
        <taxon>Bacteria</taxon>
        <taxon>Pseudomonadati</taxon>
        <taxon>Pseudomonadota</taxon>
        <taxon>Betaproteobacteria</taxon>
        <taxon>Burkholderiales</taxon>
        <taxon>Burkholderiaceae</taxon>
        <taxon>Caballeronia</taxon>
    </lineage>
</organism>